<dbReference type="PRINTS" id="PR00413">
    <property type="entry name" value="HADHALOGNASE"/>
</dbReference>
<dbReference type="InterPro" id="IPR023214">
    <property type="entry name" value="HAD_sf"/>
</dbReference>
<keyword evidence="3" id="KW-0460">Magnesium</keyword>
<reference evidence="4 5" key="1">
    <citation type="journal article" date="2016" name="Int. J. Syst. Evol. Microbiol.">
        <title>Agromyces aureus sp. nov., isolated from the rhizosphere of Salix caprea L. grown in a heavy-metal-contaminated soil.</title>
        <authorList>
            <person name="Corretto E."/>
            <person name="Antonielli L."/>
            <person name="Sessitsch A."/>
            <person name="Compant S."/>
            <person name="Gorfer M."/>
            <person name="Kuffner M."/>
            <person name="Brader G."/>
        </authorList>
    </citation>
    <scope>NUCLEOTIDE SEQUENCE [LARGE SCALE GENOMIC DNA]</scope>
    <source>
        <strain evidence="4 5">AR33</strain>
    </source>
</reference>
<evidence type="ECO:0000313" key="5">
    <source>
        <dbReference type="Proteomes" id="UP000078437"/>
    </source>
</evidence>
<accession>A0A191WL55</accession>
<protein>
    <recommendedName>
        <fullName evidence="6">HAD family hydrolase</fullName>
    </recommendedName>
</protein>
<reference evidence="5" key="2">
    <citation type="submission" date="2016-01" db="EMBL/GenBank/DDBJ databases">
        <title>Complete genome sequence of Agromyces aureus AR33T and comparison with related organisms.</title>
        <authorList>
            <person name="Corretto E."/>
            <person name="Antonielli L."/>
            <person name="Sessitsch A."/>
            <person name="Brader G."/>
        </authorList>
    </citation>
    <scope>NUCLEOTIDE SEQUENCE [LARGE SCALE GENOMIC DNA]</scope>
    <source>
        <strain evidence="5">AR33</strain>
    </source>
</reference>
<evidence type="ECO:0000256" key="1">
    <source>
        <dbReference type="ARBA" id="ARBA00001946"/>
    </source>
</evidence>
<keyword evidence="2" id="KW-0378">Hydrolase</keyword>
<evidence type="ECO:0000313" key="4">
    <source>
        <dbReference type="EMBL" id="ANJ28962.1"/>
    </source>
</evidence>
<dbReference type="STRING" id="453304.ATC03_14460"/>
<dbReference type="PANTHER" id="PTHR46470">
    <property type="entry name" value="N-ACYLNEURAMINATE-9-PHOSPHATASE"/>
    <property type="match status" value="1"/>
</dbReference>
<proteinExistence type="predicted"/>
<comment type="cofactor">
    <cofactor evidence="1">
        <name>Mg(2+)</name>
        <dbReference type="ChEBI" id="CHEBI:18420"/>
    </cofactor>
</comment>
<organism evidence="4 5">
    <name type="scientific">Agromyces aureus</name>
    <dbReference type="NCBI Taxonomy" id="453304"/>
    <lineage>
        <taxon>Bacteria</taxon>
        <taxon>Bacillati</taxon>
        <taxon>Actinomycetota</taxon>
        <taxon>Actinomycetes</taxon>
        <taxon>Micrococcales</taxon>
        <taxon>Microbacteriaceae</taxon>
        <taxon>Agromyces</taxon>
    </lineage>
</organism>
<dbReference type="KEGG" id="agy:ATC03_14460"/>
<dbReference type="PANTHER" id="PTHR46470:SF4">
    <property type="entry name" value="5-AMINO-6-(5-PHOSPHO-D-RIBITYLAMINO)URACIL PHOSPHATASE YIGB"/>
    <property type="match status" value="1"/>
</dbReference>
<dbReference type="InterPro" id="IPR006439">
    <property type="entry name" value="HAD-SF_hydro_IA"/>
</dbReference>
<dbReference type="OrthoDB" id="9810501at2"/>
<evidence type="ECO:0000256" key="2">
    <source>
        <dbReference type="ARBA" id="ARBA00022801"/>
    </source>
</evidence>
<dbReference type="InterPro" id="IPR036412">
    <property type="entry name" value="HAD-like_sf"/>
</dbReference>
<dbReference type="InterPro" id="IPR051400">
    <property type="entry name" value="HAD-like_hydrolase"/>
</dbReference>
<evidence type="ECO:0008006" key="6">
    <source>
        <dbReference type="Google" id="ProtNLM"/>
    </source>
</evidence>
<evidence type="ECO:0000256" key="3">
    <source>
        <dbReference type="ARBA" id="ARBA00022842"/>
    </source>
</evidence>
<name>A0A191WL55_9MICO</name>
<dbReference type="SUPFAM" id="SSF56784">
    <property type="entry name" value="HAD-like"/>
    <property type="match status" value="1"/>
</dbReference>
<sequence>MAHREAVADGIRLHMRERAYDGDSEAAQRLWHELEERHYHAYLAGDLSFEGQRRARARDFALAHGETLDEPGAGAWFDRYFEQYRAGWRLHVDALPTLDALEAALPGVRLGIITNGEPDFQRAKLERLGILDRFEHVVASGAIGATKPDPRIFDVAIERFAADAPVARAAYVGDRLHTDALGAAGAGLVGVWVDRHGTVLDSPDADAVRAAGVIVIPDLAELTAKLVERWDATSG</sequence>
<dbReference type="NCBIfam" id="TIGR01549">
    <property type="entry name" value="HAD-SF-IA-v1"/>
    <property type="match status" value="1"/>
</dbReference>
<dbReference type="EMBL" id="CP013979">
    <property type="protein sequence ID" value="ANJ28962.1"/>
    <property type="molecule type" value="Genomic_DNA"/>
</dbReference>
<gene>
    <name evidence="4" type="ORF">ATC03_14460</name>
</gene>
<dbReference type="Gene3D" id="3.40.50.1000">
    <property type="entry name" value="HAD superfamily/HAD-like"/>
    <property type="match status" value="1"/>
</dbReference>
<dbReference type="Pfam" id="PF00702">
    <property type="entry name" value="Hydrolase"/>
    <property type="match status" value="1"/>
</dbReference>
<dbReference type="Proteomes" id="UP000078437">
    <property type="component" value="Chromosome"/>
</dbReference>
<keyword evidence="5" id="KW-1185">Reference proteome</keyword>
<dbReference type="Gene3D" id="1.20.120.1600">
    <property type="match status" value="1"/>
</dbReference>
<dbReference type="AlphaFoldDB" id="A0A191WL55"/>
<dbReference type="GO" id="GO:0016787">
    <property type="term" value="F:hydrolase activity"/>
    <property type="evidence" value="ECO:0007669"/>
    <property type="project" value="UniProtKB-KW"/>
</dbReference>
<dbReference type="GO" id="GO:0044281">
    <property type="term" value="P:small molecule metabolic process"/>
    <property type="evidence" value="ECO:0007669"/>
    <property type="project" value="UniProtKB-ARBA"/>
</dbReference>